<dbReference type="PANTHER" id="PTHR22683:SF41">
    <property type="entry name" value="DNA TRANSLOCASE FTSK"/>
    <property type="match status" value="1"/>
</dbReference>
<accession>A0A0F6SK96</accession>
<protein>
    <submittedName>
        <fullName evidence="5">FtsK/SpoIIIE family protein</fullName>
    </submittedName>
</protein>
<gene>
    <name evidence="5" type="ORF">pJD12_710</name>
</gene>
<evidence type="ECO:0000256" key="3">
    <source>
        <dbReference type="PROSITE-ProRule" id="PRU00289"/>
    </source>
</evidence>
<evidence type="ECO:0000313" key="5">
    <source>
        <dbReference type="EMBL" id="AKF15847.1"/>
    </source>
</evidence>
<dbReference type="GO" id="GO:0005524">
    <property type="term" value="F:ATP binding"/>
    <property type="evidence" value="ECO:0007669"/>
    <property type="project" value="UniProtKB-UniRule"/>
</dbReference>
<organism evidence="5">
    <name type="scientific">Micrococcus sp. MG-2010-D12</name>
    <dbReference type="NCBI Taxonomy" id="936902"/>
    <lineage>
        <taxon>Bacteria</taxon>
        <taxon>Bacillati</taxon>
        <taxon>Actinomycetota</taxon>
        <taxon>Actinomycetes</taxon>
        <taxon>Micrococcales</taxon>
        <taxon>Micrococcaceae</taxon>
        <taxon>Micrococcus</taxon>
    </lineage>
</organism>
<evidence type="ECO:0000259" key="4">
    <source>
        <dbReference type="PROSITE" id="PS50901"/>
    </source>
</evidence>
<dbReference type="SUPFAM" id="SSF52540">
    <property type="entry name" value="P-loop containing nucleoside triphosphate hydrolases"/>
    <property type="match status" value="1"/>
</dbReference>
<dbReference type="InterPro" id="IPR002543">
    <property type="entry name" value="FtsK_dom"/>
</dbReference>
<feature type="binding site" evidence="3">
    <location>
        <begin position="319"/>
        <end position="326"/>
    </location>
    <ligand>
        <name>ATP</name>
        <dbReference type="ChEBI" id="CHEBI:30616"/>
    </ligand>
</feature>
<dbReference type="InterPro" id="IPR050206">
    <property type="entry name" value="FtsK/SpoIIIE/SftA"/>
</dbReference>
<reference evidence="5" key="1">
    <citation type="journal article" date="2015" name="Genome Announc.">
        <title>Complete Genome Sequence of the Linear Plasmid pJD12 Hosted by Micrococcus sp. D12, Isolated from a High-Altitude Volcanic Lake in Argentina.</title>
        <authorList>
            <person name="Dib J.R."/>
            <person name="Angelov A."/>
            <person name="Liebl W."/>
            <person name="Dobber J."/>
            <person name="Voget S."/>
            <person name="Schuldes J."/>
            <person name="Gorriti M."/>
            <person name="Farias M.E."/>
            <person name="Meinhardt F."/>
            <person name="Daniel R."/>
        </authorList>
    </citation>
    <scope>NUCLEOTIDE SEQUENCE</scope>
    <source>
        <strain evidence="5">MG-2010-D12</strain>
        <plasmid evidence="5">pJD12</plasmid>
    </source>
</reference>
<keyword evidence="2 3" id="KW-0067">ATP-binding</keyword>
<sequence>MSVDMEPQMGVGTAQAGAHQEVDEGLRVLAPQPQPAKFLGIGSGLVAAGALAAGMFAATDPALAYTVAGGGAGVSTASLVVAERARQRAEIADHFTEQICPVMMIRPRPSRAAVKLSRWRGGFIGLPQQVQLTYHARVVPDPEWLKSLAEVTSVSLGAKYKVEAHLPRKRRVVLGAVGAEQVEKTDPTVERASRVVRDLLGESARVKVELNDDGDATRIEVAHEQGSNMAMASKRLRVERVLATRVPGDWVPEWNLVEDTVVFSAREPMPSLVLPPPEHSPLVRTHADYRDFQIPLGVDEDGEQLSWHPRKQPHMVVVGTTGSGKTVVEQNVVQRLTQAGWKVWVIDGKRIEFIGLRDWPNVERLASRIEHQVKLIEDAHDLMNERYALIEAGKATSADFEPVALIVDEATTLLEAADDWWAEVKPKGGSSKSAVLKRLGNIGRLGRSAKIHMLIGLQRADTRFISGEFRDNLGMRVAMSRLSPDGAKMMWDSYVVGTTIPRHIKGRGMALNSAGVPVMIQTIYAPNPDPGSDDYDPQRVAAVRPREVVHKKMLVEILEPVTMDLDGNENPTSYADYMDARVYEAPDQPQVQPATAPAANAAVPAAALAALQSLNTAPATAAVEERPTGRPSPAVLADPSRPVIAERKHVPYVPDDEQDLFEGYGEPVESPAEELQAGDLIQIDPDAETWAVLAEDPQEDETGIYLEYIERDTGEAGGISVAATEMLPTRHVEHEEN</sequence>
<dbReference type="Pfam" id="PF01580">
    <property type="entry name" value="FtsK_SpoIIIE"/>
    <property type="match status" value="1"/>
</dbReference>
<keyword evidence="5" id="KW-0614">Plasmid</keyword>
<dbReference type="PANTHER" id="PTHR22683">
    <property type="entry name" value="SPORULATION PROTEIN RELATED"/>
    <property type="match status" value="1"/>
</dbReference>
<dbReference type="GO" id="GO:0003677">
    <property type="term" value="F:DNA binding"/>
    <property type="evidence" value="ECO:0007669"/>
    <property type="project" value="InterPro"/>
</dbReference>
<dbReference type="InterPro" id="IPR027417">
    <property type="entry name" value="P-loop_NTPase"/>
</dbReference>
<name>A0A0F6SK96_9MICC</name>
<evidence type="ECO:0000256" key="2">
    <source>
        <dbReference type="ARBA" id="ARBA00022840"/>
    </source>
</evidence>
<dbReference type="CDD" id="cd01127">
    <property type="entry name" value="TrwB_TraG_TraD_VirD4"/>
    <property type="match status" value="1"/>
</dbReference>
<dbReference type="Gene3D" id="3.40.50.300">
    <property type="entry name" value="P-loop containing nucleotide triphosphate hydrolases"/>
    <property type="match status" value="1"/>
</dbReference>
<evidence type="ECO:0000256" key="1">
    <source>
        <dbReference type="ARBA" id="ARBA00022741"/>
    </source>
</evidence>
<keyword evidence="1 3" id="KW-0547">Nucleotide-binding</keyword>
<dbReference type="AlphaFoldDB" id="A0A0F6SK96"/>
<dbReference type="RefSeq" id="WP_143741622.1">
    <property type="nucleotide sequence ID" value="NZ_KR152226.1"/>
</dbReference>
<proteinExistence type="predicted"/>
<feature type="domain" description="FtsK" evidence="4">
    <location>
        <begin position="302"/>
        <end position="488"/>
    </location>
</feature>
<dbReference type="EMBL" id="KR152226">
    <property type="protein sequence ID" value="AKF15847.1"/>
    <property type="molecule type" value="Genomic_DNA"/>
</dbReference>
<geneLocation type="plasmid" evidence="5">
    <name>pJD12</name>
</geneLocation>
<dbReference type="PROSITE" id="PS50901">
    <property type="entry name" value="FTSK"/>
    <property type="match status" value="1"/>
</dbReference>